<reference evidence="6 7" key="1">
    <citation type="submission" date="2024-08" db="EMBL/GenBank/DDBJ databases">
        <authorList>
            <person name="Ishaq N."/>
        </authorList>
    </citation>
    <scope>NUCLEOTIDE SEQUENCE [LARGE SCALE GENOMIC DNA]</scope>
    <source>
        <strain evidence="6 7">JCM 30400</strain>
    </source>
</reference>
<dbReference type="SUPFAM" id="SSF46785">
    <property type="entry name" value="Winged helix' DNA-binding domain"/>
    <property type="match status" value="1"/>
</dbReference>
<evidence type="ECO:0000259" key="5">
    <source>
        <dbReference type="PROSITE" id="PS50931"/>
    </source>
</evidence>
<dbReference type="PANTHER" id="PTHR30537">
    <property type="entry name" value="HTH-TYPE TRANSCRIPTIONAL REGULATOR"/>
    <property type="match status" value="1"/>
</dbReference>
<dbReference type="EMBL" id="JBGMEL010000004">
    <property type="protein sequence ID" value="MFA0790103.1"/>
    <property type="molecule type" value="Genomic_DNA"/>
</dbReference>
<keyword evidence="4" id="KW-0804">Transcription</keyword>
<keyword evidence="2" id="KW-0805">Transcription regulation</keyword>
<dbReference type="PROSITE" id="PS50931">
    <property type="entry name" value="HTH_LYSR"/>
    <property type="match status" value="1"/>
</dbReference>
<dbReference type="Gene3D" id="3.40.190.290">
    <property type="match status" value="1"/>
</dbReference>
<keyword evidence="7" id="KW-1185">Reference proteome</keyword>
<feature type="domain" description="HTH lysR-type" evidence="5">
    <location>
        <begin position="4"/>
        <end position="61"/>
    </location>
</feature>
<comment type="similarity">
    <text evidence="1">Belongs to the LysR transcriptional regulatory family.</text>
</comment>
<dbReference type="Gene3D" id="1.10.10.10">
    <property type="entry name" value="Winged helix-like DNA-binding domain superfamily/Winged helix DNA-binding domain"/>
    <property type="match status" value="1"/>
</dbReference>
<dbReference type="InterPro" id="IPR000847">
    <property type="entry name" value="LysR_HTH_N"/>
</dbReference>
<dbReference type="Pfam" id="PF00126">
    <property type="entry name" value="HTH_1"/>
    <property type="match status" value="1"/>
</dbReference>
<evidence type="ECO:0000256" key="3">
    <source>
        <dbReference type="ARBA" id="ARBA00023125"/>
    </source>
</evidence>
<dbReference type="RefSeq" id="WP_371842951.1">
    <property type="nucleotide sequence ID" value="NZ_JBGMEL010000004.1"/>
</dbReference>
<dbReference type="InterPro" id="IPR036388">
    <property type="entry name" value="WH-like_DNA-bd_sf"/>
</dbReference>
<dbReference type="InterPro" id="IPR005119">
    <property type="entry name" value="LysR_subst-bd"/>
</dbReference>
<evidence type="ECO:0000256" key="4">
    <source>
        <dbReference type="ARBA" id="ARBA00023163"/>
    </source>
</evidence>
<sequence>MNNISWRAIRAFIAVAEQGSFTAAADHTGFSKATLSQQVSELESSLDVQLLHRTTRKLRLTEVGEGYYQRCKQAMQQLDSATEWATHSKEKVKGKIRINAVGGVIGEEIIAPVVIKFQKAHPDVQIELDFSSVHVDLIGDRYDLVIRMGELPDSTLIVRKLHSIKTRYVASPNFIKVRGPILKPMDLSGVPLIYGSVGQWVLTRGKTKHKVEVEQGIKLVSGRAMRLAALAGLGITRLADIYVQADIQQGKLHEILPGWSESTQLSMVCPPLRHQLARVRSLMQWLKDHFATEYGQLLKRGPVENS</sequence>
<accession>A0ABV4NKU3</accession>
<keyword evidence="3" id="KW-0238">DNA-binding</keyword>
<gene>
    <name evidence="6" type="ORF">ACCI51_06050</name>
</gene>
<dbReference type="CDD" id="cd08422">
    <property type="entry name" value="PBP2_CrgA_like"/>
    <property type="match status" value="1"/>
</dbReference>
<name>A0ABV4NKU3_9GAMM</name>
<organism evidence="6 7">
    <name type="scientific">Microbulbifer echini</name>
    <dbReference type="NCBI Taxonomy" id="1529067"/>
    <lineage>
        <taxon>Bacteria</taxon>
        <taxon>Pseudomonadati</taxon>
        <taxon>Pseudomonadota</taxon>
        <taxon>Gammaproteobacteria</taxon>
        <taxon>Cellvibrionales</taxon>
        <taxon>Microbulbiferaceae</taxon>
        <taxon>Microbulbifer</taxon>
    </lineage>
</organism>
<proteinExistence type="inferred from homology"/>
<dbReference type="InterPro" id="IPR036390">
    <property type="entry name" value="WH_DNA-bd_sf"/>
</dbReference>
<evidence type="ECO:0000256" key="1">
    <source>
        <dbReference type="ARBA" id="ARBA00009437"/>
    </source>
</evidence>
<dbReference type="SUPFAM" id="SSF53850">
    <property type="entry name" value="Periplasmic binding protein-like II"/>
    <property type="match status" value="1"/>
</dbReference>
<evidence type="ECO:0000256" key="2">
    <source>
        <dbReference type="ARBA" id="ARBA00023015"/>
    </source>
</evidence>
<protein>
    <submittedName>
        <fullName evidence="6">LysR family transcriptional regulator</fullName>
    </submittedName>
</protein>
<evidence type="ECO:0000313" key="7">
    <source>
        <dbReference type="Proteomes" id="UP001569414"/>
    </source>
</evidence>
<evidence type="ECO:0000313" key="6">
    <source>
        <dbReference type="EMBL" id="MFA0790103.1"/>
    </source>
</evidence>
<dbReference type="Pfam" id="PF03466">
    <property type="entry name" value="LysR_substrate"/>
    <property type="match status" value="1"/>
</dbReference>
<dbReference type="InterPro" id="IPR058163">
    <property type="entry name" value="LysR-type_TF_proteobact-type"/>
</dbReference>
<dbReference type="Proteomes" id="UP001569414">
    <property type="component" value="Unassembled WGS sequence"/>
</dbReference>
<comment type="caution">
    <text evidence="6">The sequence shown here is derived from an EMBL/GenBank/DDBJ whole genome shotgun (WGS) entry which is preliminary data.</text>
</comment>
<dbReference type="PANTHER" id="PTHR30537:SF5">
    <property type="entry name" value="HTH-TYPE TRANSCRIPTIONAL ACTIVATOR TTDR-RELATED"/>
    <property type="match status" value="1"/>
</dbReference>